<evidence type="ECO:0000256" key="4">
    <source>
        <dbReference type="ARBA" id="ARBA00022842"/>
    </source>
</evidence>
<feature type="binding site" evidence="9">
    <location>
        <begin position="40"/>
        <end position="44"/>
    </location>
    <ligand>
        <name>4-amino-2-methyl-5-(diphosphooxymethyl)pyrimidine</name>
        <dbReference type="ChEBI" id="CHEBI:57841"/>
    </ligand>
</feature>
<feature type="binding site" evidence="9">
    <location>
        <begin position="137"/>
        <end position="139"/>
    </location>
    <ligand>
        <name>2-[(2R,5Z)-2-carboxy-4-methylthiazol-5(2H)-ylidene]ethyl phosphate</name>
        <dbReference type="ChEBI" id="CHEBI:62899"/>
    </ligand>
</feature>
<protein>
    <recommendedName>
        <fullName evidence="9">Thiamine-phosphate synthase</fullName>
        <shortName evidence="9">TP synthase</shortName>
        <shortName evidence="9">TPS</shortName>
        <ecNumber evidence="9">2.5.1.3</ecNumber>
    </recommendedName>
    <alternativeName>
        <fullName evidence="9">Thiamine-phosphate pyrophosphorylase</fullName>
        <shortName evidence="9">TMP pyrophosphorylase</shortName>
        <shortName evidence="9">TMP-PPase</shortName>
    </alternativeName>
</protein>
<evidence type="ECO:0000256" key="5">
    <source>
        <dbReference type="ARBA" id="ARBA00022977"/>
    </source>
</evidence>
<feature type="binding site" evidence="9">
    <location>
        <position position="140"/>
    </location>
    <ligand>
        <name>4-amino-2-methyl-5-(diphosphooxymethyl)pyrimidine</name>
        <dbReference type="ChEBI" id="CHEBI:57841"/>
    </ligand>
</feature>
<comment type="cofactor">
    <cofactor evidence="9">
        <name>Mg(2+)</name>
        <dbReference type="ChEBI" id="CHEBI:18420"/>
    </cofactor>
    <text evidence="9">Binds 1 Mg(2+) ion per subunit.</text>
</comment>
<comment type="function">
    <text evidence="9">Condenses 4-methyl-5-(beta-hydroxyethyl)thiazole monophosphate (THZ-P) and 2-methyl-4-amino-5-hydroxymethyl pyrimidine pyrophosphate (HMP-PP) to form thiamine monophosphate (TMP).</text>
</comment>
<dbReference type="SUPFAM" id="SSF51391">
    <property type="entry name" value="Thiamin phosphate synthase"/>
    <property type="match status" value="1"/>
</dbReference>
<gene>
    <name evidence="9 13" type="primary">thiE</name>
    <name evidence="13" type="ORF">FRC54_05495</name>
</gene>
<dbReference type="GO" id="GO:0004789">
    <property type="term" value="F:thiamine-phosphate diphosphorylase activity"/>
    <property type="evidence" value="ECO:0007669"/>
    <property type="project" value="UniProtKB-UniRule"/>
</dbReference>
<evidence type="ECO:0000256" key="10">
    <source>
        <dbReference type="RuleBase" id="RU003826"/>
    </source>
</evidence>
<organism evidence="13 14">
    <name type="scientific">Candidatus Weimeria bifida</name>
    <dbReference type="NCBI Taxonomy" id="2599074"/>
    <lineage>
        <taxon>Bacteria</taxon>
        <taxon>Bacillati</taxon>
        <taxon>Bacillota</taxon>
        <taxon>Clostridia</taxon>
        <taxon>Lachnospirales</taxon>
        <taxon>Lachnospiraceae</taxon>
        <taxon>Candidatus Weimeria</taxon>
    </lineage>
</organism>
<feature type="binding site" evidence="9">
    <location>
        <position position="72"/>
    </location>
    <ligand>
        <name>4-amino-2-methyl-5-(diphosphooxymethyl)pyrimidine</name>
        <dbReference type="ChEBI" id="CHEBI:57841"/>
    </ligand>
</feature>
<name>A0A6N7J0I9_9FIRM</name>
<evidence type="ECO:0000256" key="2">
    <source>
        <dbReference type="ARBA" id="ARBA00022679"/>
    </source>
</evidence>
<dbReference type="InterPro" id="IPR034291">
    <property type="entry name" value="TMP_synthase"/>
</dbReference>
<evidence type="ECO:0000259" key="12">
    <source>
        <dbReference type="Pfam" id="PF02581"/>
    </source>
</evidence>
<keyword evidence="14" id="KW-1185">Reference proteome</keyword>
<comment type="catalytic activity">
    <reaction evidence="7 9 10">
        <text>2-(2-carboxy-4-methylthiazol-5-yl)ethyl phosphate + 4-amino-2-methyl-5-(diphosphooxymethyl)pyrimidine + 2 H(+) = thiamine phosphate + CO2 + diphosphate</text>
        <dbReference type="Rhea" id="RHEA:47848"/>
        <dbReference type="ChEBI" id="CHEBI:15378"/>
        <dbReference type="ChEBI" id="CHEBI:16526"/>
        <dbReference type="ChEBI" id="CHEBI:33019"/>
        <dbReference type="ChEBI" id="CHEBI:37575"/>
        <dbReference type="ChEBI" id="CHEBI:57841"/>
        <dbReference type="ChEBI" id="CHEBI:62890"/>
        <dbReference type="EC" id="2.5.1.3"/>
    </reaction>
</comment>
<dbReference type="GO" id="GO:0009228">
    <property type="term" value="P:thiamine biosynthetic process"/>
    <property type="evidence" value="ECO:0007669"/>
    <property type="project" value="UniProtKB-KW"/>
</dbReference>
<feature type="binding site" evidence="9">
    <location>
        <position position="92"/>
    </location>
    <ligand>
        <name>Mg(2+)</name>
        <dbReference type="ChEBI" id="CHEBI:18420"/>
    </ligand>
</feature>
<comment type="catalytic activity">
    <reaction evidence="8 9 10">
        <text>2-[(2R,5Z)-2-carboxy-4-methylthiazol-5(2H)-ylidene]ethyl phosphate + 4-amino-2-methyl-5-(diphosphooxymethyl)pyrimidine + 2 H(+) = thiamine phosphate + CO2 + diphosphate</text>
        <dbReference type="Rhea" id="RHEA:47844"/>
        <dbReference type="ChEBI" id="CHEBI:15378"/>
        <dbReference type="ChEBI" id="CHEBI:16526"/>
        <dbReference type="ChEBI" id="CHEBI:33019"/>
        <dbReference type="ChEBI" id="CHEBI:37575"/>
        <dbReference type="ChEBI" id="CHEBI:57841"/>
        <dbReference type="ChEBI" id="CHEBI:62899"/>
        <dbReference type="EC" id="2.5.1.3"/>
    </reaction>
</comment>
<dbReference type="HAMAP" id="MF_00097">
    <property type="entry name" value="TMP_synthase"/>
    <property type="match status" value="1"/>
</dbReference>
<dbReference type="FunFam" id="3.20.20.70:FF:000096">
    <property type="entry name" value="Thiamine-phosphate synthase"/>
    <property type="match status" value="1"/>
</dbReference>
<dbReference type="InterPro" id="IPR036206">
    <property type="entry name" value="ThiamineP_synth_sf"/>
</dbReference>
<comment type="pathway">
    <text evidence="1 9 11">Cofactor biosynthesis; thiamine diphosphate biosynthesis; thiamine phosphate from 4-amino-2-methyl-5-diphosphomethylpyrimidine and 4-methyl-5-(2-phosphoethyl)-thiazole: step 1/1.</text>
</comment>
<evidence type="ECO:0000256" key="6">
    <source>
        <dbReference type="ARBA" id="ARBA00047334"/>
    </source>
</evidence>
<comment type="catalytic activity">
    <reaction evidence="6 9 10">
        <text>4-methyl-5-(2-phosphooxyethyl)-thiazole + 4-amino-2-methyl-5-(diphosphooxymethyl)pyrimidine + H(+) = thiamine phosphate + diphosphate</text>
        <dbReference type="Rhea" id="RHEA:22328"/>
        <dbReference type="ChEBI" id="CHEBI:15378"/>
        <dbReference type="ChEBI" id="CHEBI:33019"/>
        <dbReference type="ChEBI" id="CHEBI:37575"/>
        <dbReference type="ChEBI" id="CHEBI:57841"/>
        <dbReference type="ChEBI" id="CHEBI:58296"/>
        <dbReference type="EC" id="2.5.1.3"/>
    </reaction>
</comment>
<feature type="binding site" evidence="9">
    <location>
        <position position="168"/>
    </location>
    <ligand>
        <name>2-[(2R,5Z)-2-carboxy-4-methylthiazol-5(2H)-ylidene]ethyl phosphate</name>
        <dbReference type="ChEBI" id="CHEBI:62899"/>
    </ligand>
</feature>
<evidence type="ECO:0000256" key="9">
    <source>
        <dbReference type="HAMAP-Rule" id="MF_00097"/>
    </source>
</evidence>
<dbReference type="GO" id="GO:0000287">
    <property type="term" value="F:magnesium ion binding"/>
    <property type="evidence" value="ECO:0007669"/>
    <property type="project" value="UniProtKB-UniRule"/>
</dbReference>
<comment type="caution">
    <text evidence="9">Lacks conserved residue(s) required for the propagation of feature annotation.</text>
</comment>
<dbReference type="PANTHER" id="PTHR20857:SF23">
    <property type="entry name" value="THIAMINE BIOSYNTHETIC BIFUNCTIONAL ENZYME"/>
    <property type="match status" value="1"/>
</dbReference>
<dbReference type="Gene3D" id="3.20.20.70">
    <property type="entry name" value="Aldolase class I"/>
    <property type="match status" value="1"/>
</dbReference>
<evidence type="ECO:0000256" key="11">
    <source>
        <dbReference type="RuleBase" id="RU004253"/>
    </source>
</evidence>
<sequence length="213" mass="22835">MDLRKSLLLYAVTDRRWLKSGETLFDAVKEAVAGGATMVQLREKELSPEETVKEALEMRDFLEKNGVLLIVDNDIEVTKKSGADGVHLGQDDTPVDEARKILGNDVIIGATAHNVAEAVKAEKDGADYLGVGAAFGSATKKDAKSIVSLDEYRRITDAVSIPVVAIGGIEEYNIEKLKGLGLDGAAVVSAIFAGEDVRAAAGRMRELCEKTFL</sequence>
<dbReference type="GO" id="GO:0005737">
    <property type="term" value="C:cytoplasm"/>
    <property type="evidence" value="ECO:0007669"/>
    <property type="project" value="TreeGrafter"/>
</dbReference>
<comment type="caution">
    <text evidence="13">The sequence shown here is derived from an EMBL/GenBank/DDBJ whole genome shotgun (WGS) entry which is preliminary data.</text>
</comment>
<evidence type="ECO:0000313" key="14">
    <source>
        <dbReference type="Proteomes" id="UP000460257"/>
    </source>
</evidence>
<dbReference type="EMBL" id="VOGC01000006">
    <property type="protein sequence ID" value="MQN01369.1"/>
    <property type="molecule type" value="Genomic_DNA"/>
</dbReference>
<keyword evidence="3 9" id="KW-0479">Metal-binding</keyword>
<dbReference type="PANTHER" id="PTHR20857">
    <property type="entry name" value="THIAMINE-PHOSPHATE PYROPHOSPHORYLASE"/>
    <property type="match status" value="1"/>
</dbReference>
<dbReference type="EC" id="2.5.1.3" evidence="9"/>
<dbReference type="AlphaFoldDB" id="A0A6N7J0I9"/>
<feature type="domain" description="Thiamine phosphate synthase/TenI" evidence="12">
    <location>
        <begin position="9"/>
        <end position="191"/>
    </location>
</feature>
<dbReference type="Proteomes" id="UP000460257">
    <property type="component" value="Unassembled WGS sequence"/>
</dbReference>
<feature type="binding site" evidence="9">
    <location>
        <position position="111"/>
    </location>
    <ligand>
        <name>4-amino-2-methyl-5-(diphosphooxymethyl)pyrimidine</name>
        <dbReference type="ChEBI" id="CHEBI:57841"/>
    </ligand>
</feature>
<keyword evidence="2 9" id="KW-0808">Transferase</keyword>
<dbReference type="CDD" id="cd00564">
    <property type="entry name" value="TMP_TenI"/>
    <property type="match status" value="1"/>
</dbReference>
<feature type="binding site" evidence="9">
    <location>
        <begin position="188"/>
        <end position="189"/>
    </location>
    <ligand>
        <name>2-[(2R,5Z)-2-carboxy-4-methylthiazol-5(2H)-ylidene]ethyl phosphate</name>
        <dbReference type="ChEBI" id="CHEBI:62899"/>
    </ligand>
</feature>
<dbReference type="UniPathway" id="UPA00060">
    <property type="reaction ID" value="UER00141"/>
</dbReference>
<evidence type="ECO:0000256" key="1">
    <source>
        <dbReference type="ARBA" id="ARBA00005165"/>
    </source>
</evidence>
<evidence type="ECO:0000256" key="7">
    <source>
        <dbReference type="ARBA" id="ARBA00047851"/>
    </source>
</evidence>
<evidence type="ECO:0000313" key="13">
    <source>
        <dbReference type="EMBL" id="MQN01369.1"/>
    </source>
</evidence>
<dbReference type="Pfam" id="PF02581">
    <property type="entry name" value="TMP-TENI"/>
    <property type="match status" value="1"/>
</dbReference>
<keyword evidence="5 9" id="KW-0784">Thiamine biosynthesis</keyword>
<proteinExistence type="inferred from homology"/>
<dbReference type="GO" id="GO:0009229">
    <property type="term" value="P:thiamine diphosphate biosynthetic process"/>
    <property type="evidence" value="ECO:0007669"/>
    <property type="project" value="UniProtKB-UniRule"/>
</dbReference>
<keyword evidence="4 9" id="KW-0460">Magnesium</keyword>
<evidence type="ECO:0000256" key="3">
    <source>
        <dbReference type="ARBA" id="ARBA00022723"/>
    </source>
</evidence>
<accession>A0A6N7J0I9</accession>
<dbReference type="InterPro" id="IPR013785">
    <property type="entry name" value="Aldolase_TIM"/>
</dbReference>
<comment type="similarity">
    <text evidence="9 10">Belongs to the thiamine-phosphate synthase family.</text>
</comment>
<evidence type="ECO:0000256" key="8">
    <source>
        <dbReference type="ARBA" id="ARBA00047883"/>
    </source>
</evidence>
<dbReference type="NCBIfam" id="TIGR00693">
    <property type="entry name" value="thiE"/>
    <property type="match status" value="1"/>
</dbReference>
<dbReference type="InterPro" id="IPR022998">
    <property type="entry name" value="ThiamineP_synth_TenI"/>
</dbReference>
<reference evidence="13" key="1">
    <citation type="journal article" date="2020" name="Appl. Environ. Microbiol.">
        <title>Medium-Chain Fatty Acid Synthesis by 'Candidatus Weimeria bifida' gen. nov., sp. nov., and 'Candidatus Pseudoramibacter fermentans' sp. nov.</title>
        <authorList>
            <person name="Scarborough M.J."/>
            <person name="Myers K.S."/>
            <person name="Donohue T.J."/>
            <person name="Noguera D.R."/>
        </authorList>
    </citation>
    <scope>NUCLEOTIDE SEQUENCE</scope>
    <source>
        <strain evidence="13">LCO1.1</strain>
    </source>
</reference>